<dbReference type="Gramene" id="Os12t0618400-02">
    <property type="protein sequence ID" value="Os12t0618400-02"/>
    <property type="gene ID" value="Os12g0618400"/>
</dbReference>
<reference evidence="2" key="1">
    <citation type="journal article" date="2005" name="PLoS Biol.">
        <title>The genomes of Oryza sativa: a history of duplications.</title>
        <authorList>
            <person name="Yu J."/>
            <person name="Wang J."/>
            <person name="Lin W."/>
            <person name="Li S."/>
            <person name="Li H."/>
            <person name="Zhou J."/>
            <person name="Ni P."/>
            <person name="Dong W."/>
            <person name="Hu S."/>
            <person name="Zeng C."/>
            <person name="Zhang J."/>
            <person name="Zhang Y."/>
            <person name="Li R."/>
            <person name="Xu Z."/>
            <person name="Li S."/>
            <person name="Li X."/>
            <person name="Zheng H."/>
            <person name="Cong L."/>
            <person name="Lin L."/>
            <person name="Yin J."/>
            <person name="Geng J."/>
            <person name="Li G."/>
            <person name="Shi J."/>
            <person name="Liu J."/>
            <person name="Lv H."/>
            <person name="Li J."/>
            <person name="Wang J."/>
            <person name="Deng Y."/>
            <person name="Ran L."/>
            <person name="Shi X."/>
            <person name="Wang X."/>
            <person name="Wu Q."/>
            <person name="Li C."/>
            <person name="Ren X."/>
            <person name="Wang J."/>
            <person name="Wang X."/>
            <person name="Li D."/>
            <person name="Liu D."/>
            <person name="Zhang X."/>
            <person name="Ji Z."/>
            <person name="Zhao W."/>
            <person name="Sun Y."/>
            <person name="Zhang Z."/>
            <person name="Bao J."/>
            <person name="Han Y."/>
            <person name="Dong L."/>
            <person name="Ji J."/>
            <person name="Chen P."/>
            <person name="Wu S."/>
            <person name="Liu J."/>
            <person name="Xiao Y."/>
            <person name="Bu D."/>
            <person name="Tan J."/>
            <person name="Yang L."/>
            <person name="Ye C."/>
            <person name="Zhang J."/>
            <person name="Xu J."/>
            <person name="Zhou Y."/>
            <person name="Yu Y."/>
            <person name="Zhang B."/>
            <person name="Zhuang S."/>
            <person name="Wei H."/>
            <person name="Liu B."/>
            <person name="Lei M."/>
            <person name="Yu H."/>
            <person name="Li Y."/>
            <person name="Xu H."/>
            <person name="Wei S."/>
            <person name="He X."/>
            <person name="Fang L."/>
            <person name="Zhang Z."/>
            <person name="Zhang Y."/>
            <person name="Huang X."/>
            <person name="Su Z."/>
            <person name="Tong W."/>
            <person name="Li J."/>
            <person name="Tong Z."/>
            <person name="Li S."/>
            <person name="Ye J."/>
            <person name="Wang L."/>
            <person name="Fang L."/>
            <person name="Lei T."/>
            <person name="Chen C."/>
            <person name="Chen H."/>
            <person name="Xu Z."/>
            <person name="Li H."/>
            <person name="Huang H."/>
            <person name="Zhang F."/>
            <person name="Xu H."/>
            <person name="Li N."/>
            <person name="Zhao C."/>
            <person name="Li S."/>
            <person name="Dong L."/>
            <person name="Huang Y."/>
            <person name="Li L."/>
            <person name="Xi Y."/>
            <person name="Qi Q."/>
            <person name="Li W."/>
            <person name="Zhang B."/>
            <person name="Hu W."/>
            <person name="Zhang Y."/>
            <person name="Tian X."/>
            <person name="Jiao Y."/>
            <person name="Liang X."/>
            <person name="Jin J."/>
            <person name="Gao L."/>
            <person name="Zheng W."/>
            <person name="Hao B."/>
            <person name="Liu S."/>
            <person name="Wang W."/>
            <person name="Yuan L."/>
            <person name="Cao M."/>
            <person name="McDermott J."/>
            <person name="Samudrala R."/>
            <person name="Wang J."/>
            <person name="Wong G.K."/>
            <person name="Yang H."/>
        </authorList>
    </citation>
    <scope>NUCLEOTIDE SEQUENCE [LARGE SCALE GENOMIC DNA]</scope>
</reference>
<dbReference type="Proteomes" id="UP000007752">
    <property type="component" value="Chromosome 12"/>
</dbReference>
<sequence length="77" mass="8430">MLGVKRPSLPEMEAPGGAAGDAEEEVDARIRWVPWWLLWNGGIAWMATKGIDANCLATSTIESRRVGVFFPVITRSS</sequence>
<gene>
    <name evidence="2" type="ORF">OsJ_36894</name>
</gene>
<evidence type="ECO:0000256" key="1">
    <source>
        <dbReference type="SAM" id="MobiDB-lite"/>
    </source>
</evidence>
<organism evidence="2">
    <name type="scientific">Oryza sativa subsp. japonica</name>
    <name type="common">Rice</name>
    <dbReference type="NCBI Taxonomy" id="39947"/>
    <lineage>
        <taxon>Eukaryota</taxon>
        <taxon>Viridiplantae</taxon>
        <taxon>Streptophyta</taxon>
        <taxon>Embryophyta</taxon>
        <taxon>Tracheophyta</taxon>
        <taxon>Spermatophyta</taxon>
        <taxon>Magnoliopsida</taxon>
        <taxon>Liliopsida</taxon>
        <taxon>Poales</taxon>
        <taxon>Poaceae</taxon>
        <taxon>BOP clade</taxon>
        <taxon>Oryzoideae</taxon>
        <taxon>Oryzeae</taxon>
        <taxon>Oryzinae</taxon>
        <taxon>Oryza</taxon>
        <taxon>Oryza sativa</taxon>
    </lineage>
</organism>
<name>A0A8J8Y722_ORYSJ</name>
<proteinExistence type="predicted"/>
<evidence type="ECO:0000313" key="2">
    <source>
        <dbReference type="EMBL" id="EEE53620.1"/>
    </source>
</evidence>
<dbReference type="HOGENOM" id="CLU_2642449_0_0_1"/>
<dbReference type="EMBL" id="CM000149">
    <property type="protein sequence ID" value="EEE53620.1"/>
    <property type="molecule type" value="Genomic_DNA"/>
</dbReference>
<reference evidence="2" key="2">
    <citation type="submission" date="2008-12" db="EMBL/GenBank/DDBJ databases">
        <title>Improved gene annotation of the rice (Oryza sativa) genomes.</title>
        <authorList>
            <person name="Wang J."/>
            <person name="Li R."/>
            <person name="Fan W."/>
            <person name="Huang Q."/>
            <person name="Zhang J."/>
            <person name="Zhou Y."/>
            <person name="Hu Y."/>
            <person name="Zi S."/>
            <person name="Li J."/>
            <person name="Ni P."/>
            <person name="Zheng H."/>
            <person name="Zhang Y."/>
            <person name="Zhao M."/>
            <person name="Hao Q."/>
            <person name="McDermott J."/>
            <person name="Samudrala R."/>
            <person name="Kristiansen K."/>
            <person name="Wong G.K.-S."/>
        </authorList>
    </citation>
    <scope>NUCLEOTIDE SEQUENCE</scope>
</reference>
<dbReference type="AlphaFoldDB" id="A0A8J8Y722"/>
<protein>
    <submittedName>
        <fullName evidence="2">Uncharacterized protein</fullName>
    </submittedName>
</protein>
<accession>A0A8J8Y722</accession>
<feature type="region of interest" description="Disordered" evidence="1">
    <location>
        <begin position="1"/>
        <end position="23"/>
    </location>
</feature>